<dbReference type="InterPro" id="IPR019787">
    <property type="entry name" value="Znf_PHD-finger"/>
</dbReference>
<dbReference type="EMBL" id="OV651824">
    <property type="protein sequence ID" value="CAH1102278.1"/>
    <property type="molecule type" value="Genomic_DNA"/>
</dbReference>
<feature type="region of interest" description="Disordered" evidence="5">
    <location>
        <begin position="437"/>
        <end position="533"/>
    </location>
</feature>
<feature type="compositionally biased region" description="Basic and acidic residues" evidence="5">
    <location>
        <begin position="268"/>
        <end position="347"/>
    </location>
</feature>
<dbReference type="InterPro" id="IPR001965">
    <property type="entry name" value="Znf_PHD"/>
</dbReference>
<dbReference type="PROSITE" id="PS01359">
    <property type="entry name" value="ZF_PHD_1"/>
    <property type="match status" value="1"/>
</dbReference>
<dbReference type="Proteomes" id="UP001153636">
    <property type="component" value="Chromosome 12"/>
</dbReference>
<dbReference type="InterPro" id="IPR011011">
    <property type="entry name" value="Znf_FYVE_PHD"/>
</dbReference>
<feature type="compositionally biased region" description="Basic and acidic residues" evidence="5">
    <location>
        <begin position="681"/>
        <end position="732"/>
    </location>
</feature>
<feature type="region of interest" description="Disordered" evidence="5">
    <location>
        <begin position="1047"/>
        <end position="1202"/>
    </location>
</feature>
<protein>
    <recommendedName>
        <fullName evidence="6">PHD-type domain-containing protein</fullName>
    </recommendedName>
</protein>
<dbReference type="InterPro" id="IPR019786">
    <property type="entry name" value="Zinc_finger_PHD-type_CS"/>
</dbReference>
<evidence type="ECO:0000256" key="4">
    <source>
        <dbReference type="PROSITE-ProRule" id="PRU00146"/>
    </source>
</evidence>
<dbReference type="OrthoDB" id="10055895at2759"/>
<feature type="region of interest" description="Disordered" evidence="5">
    <location>
        <begin position="195"/>
        <end position="354"/>
    </location>
</feature>
<evidence type="ECO:0000313" key="7">
    <source>
        <dbReference type="EMBL" id="CAH1102278.1"/>
    </source>
</evidence>
<reference evidence="7" key="1">
    <citation type="submission" date="2022-01" db="EMBL/GenBank/DDBJ databases">
        <authorList>
            <person name="King R."/>
        </authorList>
    </citation>
    <scope>NUCLEOTIDE SEQUENCE</scope>
</reference>
<feature type="compositionally biased region" description="Polar residues" evidence="5">
    <location>
        <begin position="2194"/>
        <end position="2205"/>
    </location>
</feature>
<feature type="compositionally biased region" description="Acidic residues" evidence="5">
    <location>
        <begin position="1132"/>
        <end position="1152"/>
    </location>
</feature>
<accession>A0A9P0CKG8</accession>
<feature type="region of interest" description="Disordered" evidence="5">
    <location>
        <begin position="639"/>
        <end position="1026"/>
    </location>
</feature>
<evidence type="ECO:0000256" key="3">
    <source>
        <dbReference type="ARBA" id="ARBA00022833"/>
    </source>
</evidence>
<feature type="compositionally biased region" description="Polar residues" evidence="5">
    <location>
        <begin position="823"/>
        <end position="845"/>
    </location>
</feature>
<feature type="compositionally biased region" description="Polar residues" evidence="5">
    <location>
        <begin position="880"/>
        <end position="890"/>
    </location>
</feature>
<feature type="compositionally biased region" description="Low complexity" evidence="5">
    <location>
        <begin position="665"/>
        <end position="676"/>
    </location>
</feature>
<proteinExistence type="predicted"/>
<dbReference type="InterPro" id="IPR013083">
    <property type="entry name" value="Znf_RING/FYVE/PHD"/>
</dbReference>
<evidence type="ECO:0000256" key="2">
    <source>
        <dbReference type="ARBA" id="ARBA00022771"/>
    </source>
</evidence>
<dbReference type="Pfam" id="PF00628">
    <property type="entry name" value="PHD"/>
    <property type="match status" value="1"/>
</dbReference>
<feature type="compositionally biased region" description="Pro residues" evidence="5">
    <location>
        <begin position="2077"/>
        <end position="2091"/>
    </location>
</feature>
<feature type="compositionally biased region" description="Polar residues" evidence="5">
    <location>
        <begin position="196"/>
        <end position="209"/>
    </location>
</feature>
<feature type="region of interest" description="Disordered" evidence="5">
    <location>
        <begin position="548"/>
        <end position="624"/>
    </location>
</feature>
<dbReference type="GO" id="GO:0031213">
    <property type="term" value="C:RSF complex"/>
    <property type="evidence" value="ECO:0007669"/>
    <property type="project" value="InterPro"/>
</dbReference>
<keyword evidence="1" id="KW-0479">Metal-binding</keyword>
<feature type="compositionally biased region" description="Basic residues" evidence="5">
    <location>
        <begin position="735"/>
        <end position="744"/>
    </location>
</feature>
<keyword evidence="3" id="KW-0862">Zinc</keyword>
<dbReference type="GO" id="GO:0045892">
    <property type="term" value="P:negative regulation of DNA-templated transcription"/>
    <property type="evidence" value="ECO:0007669"/>
    <property type="project" value="TreeGrafter"/>
</dbReference>
<evidence type="ECO:0000313" key="8">
    <source>
        <dbReference type="Proteomes" id="UP001153636"/>
    </source>
</evidence>
<feature type="region of interest" description="Disordered" evidence="5">
    <location>
        <begin position="1290"/>
        <end position="1331"/>
    </location>
</feature>
<feature type="compositionally biased region" description="Low complexity" evidence="5">
    <location>
        <begin position="498"/>
        <end position="507"/>
    </location>
</feature>
<feature type="compositionally biased region" description="Basic and acidic residues" evidence="5">
    <location>
        <begin position="936"/>
        <end position="953"/>
    </location>
</feature>
<gene>
    <name evidence="7" type="ORF">PSYICH_LOCUS3156</name>
</gene>
<feature type="compositionally biased region" description="Acidic residues" evidence="5">
    <location>
        <begin position="1487"/>
        <end position="1501"/>
    </location>
</feature>
<feature type="compositionally biased region" description="Basic and acidic residues" evidence="5">
    <location>
        <begin position="217"/>
        <end position="260"/>
    </location>
</feature>
<dbReference type="CDD" id="cd15543">
    <property type="entry name" value="PHD_RSF1"/>
    <property type="match status" value="1"/>
</dbReference>
<feature type="compositionally biased region" description="Basic and acidic residues" evidence="5">
    <location>
        <begin position="1383"/>
        <end position="1441"/>
    </location>
</feature>
<feature type="compositionally biased region" description="Basic and acidic residues" evidence="5">
    <location>
        <begin position="913"/>
        <end position="927"/>
    </location>
</feature>
<dbReference type="SMART" id="SM00249">
    <property type="entry name" value="PHD"/>
    <property type="match status" value="1"/>
</dbReference>
<feature type="compositionally biased region" description="Basic residues" evidence="5">
    <location>
        <begin position="1506"/>
        <end position="1521"/>
    </location>
</feature>
<feature type="compositionally biased region" description="Low complexity" evidence="5">
    <location>
        <begin position="514"/>
        <end position="533"/>
    </location>
</feature>
<feature type="compositionally biased region" description="Basic and acidic residues" evidence="5">
    <location>
        <begin position="555"/>
        <end position="624"/>
    </location>
</feature>
<dbReference type="PANTHER" id="PTHR14296:SF16">
    <property type="entry name" value="REMODELING AND SPACING FACTOR 1"/>
    <property type="match status" value="1"/>
</dbReference>
<feature type="compositionally biased region" description="Basic and acidic residues" evidence="5">
    <location>
        <begin position="1673"/>
        <end position="1698"/>
    </location>
</feature>
<feature type="region of interest" description="Disordered" evidence="5">
    <location>
        <begin position="1590"/>
        <end position="1800"/>
    </location>
</feature>
<feature type="compositionally biased region" description="Low complexity" evidence="5">
    <location>
        <begin position="2146"/>
        <end position="2155"/>
    </location>
</feature>
<name>A0A9P0CKG8_9CUCU</name>
<dbReference type="PANTHER" id="PTHR14296">
    <property type="entry name" value="REMODELING AND SPACING FACTOR 1"/>
    <property type="match status" value="1"/>
</dbReference>
<dbReference type="Gene3D" id="3.30.40.10">
    <property type="entry name" value="Zinc/RING finger domain, C3HC4 (zinc finger)"/>
    <property type="match status" value="1"/>
</dbReference>
<feature type="compositionally biased region" description="Basic and acidic residues" evidence="5">
    <location>
        <begin position="447"/>
        <end position="464"/>
    </location>
</feature>
<sequence length="2235" mass="252300">MASDIDASCENDPNFAVICAFLEKFGPQCGLPNLDFLELQEMLENSEEVHPHLLNIILKLLRRVKKSVKPDKWEKHLSIVCHRFSNQDAWELERFGYKKSKLTTKVRILKELLEMQFDYHMKFKNEINRKSADDLRSEPLGRDKSGRNYWFQSDENYQIRVYKEDLDEETWTLIAKDRGSLVNLISHLNDGDYKVSSDSAVNEDSNSLSEKPVIDTGQKDDDHSLKDDENSLKDDENSLKDDENGLKDDEKVEKVEKNGQKGDQSGQKGDEKGEKVEENGQKGDENGQKGDENGQKGDENGQKGDEKVQKNDENDQKDDTNDQKIDKNGDEASDLEKPIEEKKEPDQLSRPMLRIKNLSELMETSRKRPAEDQVVEKGKLLKVELTPIVSKEIKEPTLIVKGLGSGAENESFNGQSIEFNPIVEDAIEENVLYFYGEGSGADCQTGNEEKSSSETVENKTKTENDSISTNLGVNKDNIENLKEVPGKLKTVETDSKTDNNSNKSTNSEELSQGSLEEASESPTSSSKKSTFFFGSPVKNTLPLSLTVGFGQNYTKSEESVEDIKSKELTENKEDSEKVVTENIKDTKSELNHNKLEKTESSKPTEKSEEAEVSKETDTEKEPVVEELCVKKVAYVCGKDDSEDKQLTKQDTVESKDSSKEDELKSSSTSSDITKTTLPENESSKSDTKEEKTEKEETTLSKKTEKEETTLSKKTEKEETTLSKKTEKEETTLSKKSLRLVRSKKANAAVVQTDVPPVTKSDNQDVATEVVYVKNRRGRLKKKDSEESSVPIAVNKKPKLAKETKKQTGNVKSTEESETKSKNGKTSKTASTNSSRVSSPISTADSVITMPESADSIGPIPEKDPLAETDQEELAEPKAINIQSFSFDFNDSSTPPPIPVIPSTRSRSLRKRGRDASPEVKEVEPGDGKRRKIKGKRQIDVQLRKSIEQKKEEQVSSSDEVVEVSDDNVKSKKGNTKKKKPPPKTKKTAKTIDISDDDSNSTPPLAKPVKPKRVIHRNPENKNKRVLAGLDISQADLNLSGVRQSRRLAQIKIKEQVDIPKKSPSKIKEEKGKKNKKQDKEQPVLKKKPEKKVKEDSSEPEFVSELKSKKKRKNKAPSKIFDEHRPWVSSTESSEEEKEEVEEEEEAIEEEPPLEFKSDHEFSPESDIDAEYQPPKRARTAKKKIREETDEKQEEGEDFPCQKCGKSDHPEMVLLCDKCDNGWHCSCLRPPLLSIPEGDWFCPPCQHVKLVENLHVKLVEYDKKLTKKVLEDRRKERLAYVGISLNNVLPTHEKEHRKKRRRHSADGTESSSEEETDSSASESEDSDSDEPIYQLRQRRQAKSYKFNEYDELIKSAIQDDLEDRDHDPAPMKKTRGKDMSTIVRAEELDRIEREKQERLKDGFVEEPNTEDKPEQDKAAVEEKLDEPVGENVEKTEEENQKEESEEDMVKPPVTKRTKKKKTNFKSLEFSSEEDDVKDEDFKGSSSSSEEDDVVDSDDSDDYDIGRKGRSVRPVRRSTRNRVSRYDADFVDDDDDIPKKKKKKIRYFEDTDSTDSDGNWSKKKKKKSSFEKKKKKKKSILDELSDLERGIKKRPKIKYGGLTTSDEDDFGKGRRTRGKKTTYIDTLGSDSEDERRRRDRLGIVSDDYDDEDFVANDEEDEKDSEEPVDNESEPVEEKEKEVEEKEKEPEEKEKETERKAFVPKIYIKKPLAIKETEKPKEVEVNNEKKTDNAVENKVQDIKKPEESKANGEENKPQIEEEKSDKTKMLEKLKETLERSKAAKDNVNLEKEDSKSPNREITLSNDVNKKEVVEKVMNLKVVSRVDNEKKKRKALDAEEEKLNDLEVVQQGKRVANIVHEPIISNVTNMIRNDDSNDELSEPPMGVSLPLFEELSQKDEEDSLKKKRGRGKGKKSLEETLANLGNKKAVTDLDCNIEIAAPPQPFSQAAPTPSVITRMLQTKPGQTTTYPIGSIRPKQFATMVDDDDEVTPLPPKHREGSPVVGPPPVNYSSGGPRGPMGLPFRPMYSNMNHYSPGILPPHQMRGPPTSLPSPQGMHPPHVYQPHRFMDPSPSGGGPINIPEPNPSGRPPPPSGSPGKAEPQNYSRSTPPNRFPPVSSPATVSGAPSRTVHMMTHVPPPRTTYPPPSVQQPTSQAPSQAQPPPPVGFYGSYHPHPESNEEPPYTNHPPAYVEPFESEAQNPPTDTPEQNPGRGEDETSGEFGGLVSYFSSQRDEDLES</sequence>
<feature type="compositionally biased region" description="Basic and acidic residues" evidence="5">
    <location>
        <begin position="639"/>
        <end position="664"/>
    </location>
</feature>
<evidence type="ECO:0000259" key="6">
    <source>
        <dbReference type="PROSITE" id="PS50016"/>
    </source>
</evidence>
<feature type="region of interest" description="Disordered" evidence="5">
    <location>
        <begin position="1356"/>
        <end position="1577"/>
    </location>
</feature>
<dbReference type="SUPFAM" id="SSF57903">
    <property type="entry name" value="FYVE/PHD zinc finger"/>
    <property type="match status" value="1"/>
</dbReference>
<feature type="compositionally biased region" description="Basic and acidic residues" evidence="5">
    <location>
        <begin position="1153"/>
        <end position="1162"/>
    </location>
</feature>
<organism evidence="7 8">
    <name type="scientific">Psylliodes chrysocephalus</name>
    <dbReference type="NCBI Taxonomy" id="3402493"/>
    <lineage>
        <taxon>Eukaryota</taxon>
        <taxon>Metazoa</taxon>
        <taxon>Ecdysozoa</taxon>
        <taxon>Arthropoda</taxon>
        <taxon>Hexapoda</taxon>
        <taxon>Insecta</taxon>
        <taxon>Pterygota</taxon>
        <taxon>Neoptera</taxon>
        <taxon>Endopterygota</taxon>
        <taxon>Coleoptera</taxon>
        <taxon>Polyphaga</taxon>
        <taxon>Cucujiformia</taxon>
        <taxon>Chrysomeloidea</taxon>
        <taxon>Chrysomelidae</taxon>
        <taxon>Galerucinae</taxon>
        <taxon>Alticini</taxon>
        <taxon>Psylliodes</taxon>
    </lineage>
</organism>
<evidence type="ECO:0000256" key="5">
    <source>
        <dbReference type="SAM" id="MobiDB-lite"/>
    </source>
</evidence>
<feature type="compositionally biased region" description="Pro residues" evidence="5">
    <location>
        <begin position="2133"/>
        <end position="2145"/>
    </location>
</feature>
<dbReference type="GO" id="GO:0042393">
    <property type="term" value="F:histone binding"/>
    <property type="evidence" value="ECO:0007669"/>
    <property type="project" value="TreeGrafter"/>
</dbReference>
<feature type="compositionally biased region" description="Acidic residues" evidence="5">
    <location>
        <begin position="1187"/>
        <end position="1197"/>
    </location>
</feature>
<feature type="compositionally biased region" description="Basic residues" evidence="5">
    <location>
        <begin position="970"/>
        <end position="988"/>
    </location>
</feature>
<feature type="compositionally biased region" description="Acidic residues" evidence="5">
    <location>
        <begin position="1310"/>
        <end position="1329"/>
    </location>
</feature>
<feature type="compositionally biased region" description="Acidic residues" evidence="5">
    <location>
        <begin position="1644"/>
        <end position="1672"/>
    </location>
</feature>
<feature type="compositionally biased region" description="Basic residues" evidence="5">
    <location>
        <begin position="1559"/>
        <end position="1576"/>
    </location>
</feature>
<feature type="compositionally biased region" description="Basic residues" evidence="5">
    <location>
        <begin position="1452"/>
        <end position="1462"/>
    </location>
</feature>
<feature type="region of interest" description="Disordered" evidence="5">
    <location>
        <begin position="1869"/>
        <end position="1915"/>
    </location>
</feature>
<dbReference type="PROSITE" id="PS50016">
    <property type="entry name" value="ZF_PHD_2"/>
    <property type="match status" value="1"/>
</dbReference>
<feature type="compositionally biased region" description="Basic and acidic residues" evidence="5">
    <location>
        <begin position="1710"/>
        <end position="1795"/>
    </location>
</feature>
<feature type="compositionally biased region" description="Basic and acidic residues" evidence="5">
    <location>
        <begin position="476"/>
        <end position="497"/>
    </location>
</feature>
<evidence type="ECO:0000256" key="1">
    <source>
        <dbReference type="ARBA" id="ARBA00022723"/>
    </source>
</evidence>
<feature type="region of interest" description="Disordered" evidence="5">
    <location>
        <begin position="1982"/>
        <end position="2235"/>
    </location>
</feature>
<feature type="compositionally biased region" description="Basic residues" evidence="5">
    <location>
        <begin position="1901"/>
        <end position="1910"/>
    </location>
</feature>
<feature type="compositionally biased region" description="Basic and acidic residues" evidence="5">
    <location>
        <begin position="1051"/>
        <end position="1083"/>
    </location>
</feature>
<dbReference type="InterPro" id="IPR028938">
    <property type="entry name" value="Rsf1-like"/>
</dbReference>
<keyword evidence="8" id="KW-1185">Reference proteome</keyword>
<feature type="domain" description="PHD-type" evidence="6">
    <location>
        <begin position="1197"/>
        <end position="1247"/>
    </location>
</feature>
<dbReference type="GO" id="GO:0008270">
    <property type="term" value="F:zinc ion binding"/>
    <property type="evidence" value="ECO:0007669"/>
    <property type="project" value="UniProtKB-KW"/>
</dbReference>
<keyword evidence="2 4" id="KW-0863">Zinc-finger</keyword>